<dbReference type="InParanoid" id="A0A4S2MYL0"/>
<evidence type="ECO:0000256" key="5">
    <source>
        <dbReference type="ARBA" id="ARBA00023001"/>
    </source>
</evidence>
<proteinExistence type="inferred from homology"/>
<evidence type="ECO:0000256" key="12">
    <source>
        <dbReference type="ARBA" id="ARBA00044502"/>
    </source>
</evidence>
<evidence type="ECO:0000256" key="10">
    <source>
        <dbReference type="ARBA" id="ARBA00023277"/>
    </source>
</evidence>
<feature type="chain" id="PRO_5020739254" description="lytic cellulose monooxygenase (C4-dehydrogenating)" evidence="15">
    <location>
        <begin position="21"/>
        <end position="247"/>
    </location>
</feature>
<dbReference type="Pfam" id="PF03443">
    <property type="entry name" value="AA9"/>
    <property type="match status" value="1"/>
</dbReference>
<dbReference type="GO" id="GO:0004497">
    <property type="term" value="F:monooxygenase activity"/>
    <property type="evidence" value="ECO:0007669"/>
    <property type="project" value="UniProtKB-KW"/>
</dbReference>
<dbReference type="Proteomes" id="UP000298138">
    <property type="component" value="Unassembled WGS sequence"/>
</dbReference>
<evidence type="ECO:0000256" key="14">
    <source>
        <dbReference type="ARBA" id="ARBA00047174"/>
    </source>
</evidence>
<evidence type="ECO:0000256" key="7">
    <source>
        <dbReference type="ARBA" id="ARBA00023008"/>
    </source>
</evidence>
<keyword evidence="4" id="KW-0479">Metal-binding</keyword>
<evidence type="ECO:0000256" key="15">
    <source>
        <dbReference type="SAM" id="SignalP"/>
    </source>
</evidence>
<comment type="catalytic activity">
    <reaction evidence="13">
        <text>[(1-&gt;4)-beta-D-glucosyl]n+m + reduced acceptor + O2 = 4-dehydro-beta-D-glucosyl-[(1-&gt;4)-beta-D-glucosyl]n-1 + [(1-&gt;4)-beta-D-glucosyl]m + acceptor + H2O.</text>
        <dbReference type="EC" id="1.14.99.56"/>
    </reaction>
</comment>
<keyword evidence="18" id="KW-1185">Reference proteome</keyword>
<evidence type="ECO:0000256" key="4">
    <source>
        <dbReference type="ARBA" id="ARBA00022723"/>
    </source>
</evidence>
<keyword evidence="7" id="KW-0186">Copper</keyword>
<dbReference type="GO" id="GO:0030245">
    <property type="term" value="P:cellulose catabolic process"/>
    <property type="evidence" value="ECO:0007669"/>
    <property type="project" value="UniProtKB-KW"/>
</dbReference>
<accession>A0A4S2MYL0</accession>
<keyword evidence="10" id="KW-0119">Carbohydrate metabolism</keyword>
<dbReference type="SUPFAM" id="SSF49265">
    <property type="entry name" value="Fibronectin type III"/>
    <property type="match status" value="1"/>
</dbReference>
<dbReference type="GO" id="GO:0016787">
    <property type="term" value="F:hydrolase activity"/>
    <property type="evidence" value="ECO:0007669"/>
    <property type="project" value="UniProtKB-KW"/>
</dbReference>
<evidence type="ECO:0000256" key="8">
    <source>
        <dbReference type="ARBA" id="ARBA00023033"/>
    </source>
</evidence>
<dbReference type="GO" id="GO:0005576">
    <property type="term" value="C:extracellular region"/>
    <property type="evidence" value="ECO:0007669"/>
    <property type="project" value="UniProtKB-SubCell"/>
</dbReference>
<reference evidence="17 18" key="1">
    <citation type="submission" date="2019-04" db="EMBL/GenBank/DDBJ databases">
        <title>Comparative genomics and transcriptomics to analyze fruiting body development in filamentous ascomycetes.</title>
        <authorList>
            <consortium name="DOE Joint Genome Institute"/>
            <person name="Lutkenhaus R."/>
            <person name="Traeger S."/>
            <person name="Breuer J."/>
            <person name="Kuo A."/>
            <person name="Lipzen A."/>
            <person name="Pangilinan J."/>
            <person name="Dilworth D."/>
            <person name="Sandor L."/>
            <person name="Poggeler S."/>
            <person name="Barry K."/>
            <person name="Grigoriev I.V."/>
            <person name="Nowrousian M."/>
        </authorList>
    </citation>
    <scope>NUCLEOTIDE SEQUENCE [LARGE SCALE GENOMIC DNA]</scope>
    <source>
        <strain evidence="17 18">CBS 389.68</strain>
    </source>
</reference>
<keyword evidence="5" id="KW-0136">Cellulose degradation</keyword>
<dbReference type="InterPro" id="IPR049892">
    <property type="entry name" value="AA9"/>
</dbReference>
<gene>
    <name evidence="17" type="ORF">EX30DRAFT_358587</name>
</gene>
<organism evidence="17 18">
    <name type="scientific">Ascodesmis nigricans</name>
    <dbReference type="NCBI Taxonomy" id="341454"/>
    <lineage>
        <taxon>Eukaryota</taxon>
        <taxon>Fungi</taxon>
        <taxon>Dikarya</taxon>
        <taxon>Ascomycota</taxon>
        <taxon>Pezizomycotina</taxon>
        <taxon>Pezizomycetes</taxon>
        <taxon>Pezizales</taxon>
        <taxon>Ascodesmidaceae</taxon>
        <taxon>Ascodesmis</taxon>
    </lineage>
</organism>
<comment type="subcellular location">
    <subcellularLocation>
        <location evidence="2">Secreted</location>
    </subcellularLocation>
</comment>
<evidence type="ECO:0000256" key="2">
    <source>
        <dbReference type="ARBA" id="ARBA00004613"/>
    </source>
</evidence>
<dbReference type="EC" id="1.14.99.56" evidence="14"/>
<dbReference type="CDD" id="cd21175">
    <property type="entry name" value="LPMO_AA9"/>
    <property type="match status" value="1"/>
</dbReference>
<keyword evidence="6" id="KW-0560">Oxidoreductase</keyword>
<sequence length="247" mass="26536">MRTLSVFATAAVGFASTVLGHGYVNEAIINGITYTGYQPYQDPYMNPIPARIFRKIAGNGPIEDLSLIDLQCGGFQGSGSAPALLTAPATAGSTVTLKWTPWPDSHHGPTITYMARCPASCDNYNPGTDAVWFKVAHEGLRSDGTTWATDDLITSIPYNFTIPQSLQDGEYIVRHELLALHSAYSYPGPQFYPSCFQITLTGGGSSTGPAEKVAFPGEYTPTTPGVVFDIYKGNTNYPIPGPAVWNQ</sequence>
<keyword evidence="15" id="KW-0732">Signal</keyword>
<comment type="cofactor">
    <cofactor evidence="1">
        <name>Cu(2+)</name>
        <dbReference type="ChEBI" id="CHEBI:29036"/>
    </cofactor>
</comment>
<dbReference type="AlphaFoldDB" id="A0A4S2MYL0"/>
<evidence type="ECO:0000259" key="16">
    <source>
        <dbReference type="Pfam" id="PF03443"/>
    </source>
</evidence>
<dbReference type="OrthoDB" id="4849160at2759"/>
<evidence type="ECO:0000256" key="6">
    <source>
        <dbReference type="ARBA" id="ARBA00023002"/>
    </source>
</evidence>
<keyword evidence="3" id="KW-0964">Secreted</keyword>
<evidence type="ECO:0000256" key="9">
    <source>
        <dbReference type="ARBA" id="ARBA00023157"/>
    </source>
</evidence>
<keyword evidence="9" id="KW-1015">Disulfide bond</keyword>
<evidence type="ECO:0000256" key="1">
    <source>
        <dbReference type="ARBA" id="ARBA00001973"/>
    </source>
</evidence>
<dbReference type="InterPro" id="IPR036116">
    <property type="entry name" value="FN3_sf"/>
</dbReference>
<name>A0A4S2MYL0_9PEZI</name>
<keyword evidence="8" id="KW-0503">Monooxygenase</keyword>
<evidence type="ECO:0000256" key="13">
    <source>
        <dbReference type="ARBA" id="ARBA00045077"/>
    </source>
</evidence>
<dbReference type="Gene3D" id="2.70.50.70">
    <property type="match status" value="1"/>
</dbReference>
<dbReference type="GO" id="GO:0046872">
    <property type="term" value="F:metal ion binding"/>
    <property type="evidence" value="ECO:0007669"/>
    <property type="project" value="UniProtKB-KW"/>
</dbReference>
<evidence type="ECO:0000256" key="11">
    <source>
        <dbReference type="ARBA" id="ARBA00023326"/>
    </source>
</evidence>
<dbReference type="PANTHER" id="PTHR33353:SF6">
    <property type="entry name" value="ENDOGLUCANASE IV"/>
    <property type="match status" value="1"/>
</dbReference>
<feature type="signal peptide" evidence="15">
    <location>
        <begin position="1"/>
        <end position="20"/>
    </location>
</feature>
<protein>
    <recommendedName>
        <fullName evidence="14">lytic cellulose monooxygenase (C4-dehydrogenating)</fullName>
        <ecNumber evidence="14">1.14.99.56</ecNumber>
    </recommendedName>
</protein>
<dbReference type="STRING" id="341454.A0A4S2MYL0"/>
<dbReference type="InterPro" id="IPR005103">
    <property type="entry name" value="AA9_LPMO"/>
</dbReference>
<feature type="domain" description="Auxiliary Activity family 9 catalytic" evidence="16">
    <location>
        <begin position="21"/>
        <end position="235"/>
    </location>
</feature>
<evidence type="ECO:0000313" key="17">
    <source>
        <dbReference type="EMBL" id="TGZ81820.1"/>
    </source>
</evidence>
<evidence type="ECO:0000313" key="18">
    <source>
        <dbReference type="Proteomes" id="UP000298138"/>
    </source>
</evidence>
<keyword evidence="17" id="KW-0378">Hydrolase</keyword>
<dbReference type="PANTHER" id="PTHR33353">
    <property type="entry name" value="PUTATIVE (AFU_ORTHOLOGUE AFUA_1G12560)-RELATED"/>
    <property type="match status" value="1"/>
</dbReference>
<comment type="similarity">
    <text evidence="12">Belongs to the polysaccharide monooxygenase AA9 family.</text>
</comment>
<dbReference type="EMBL" id="ML220117">
    <property type="protein sequence ID" value="TGZ81820.1"/>
    <property type="molecule type" value="Genomic_DNA"/>
</dbReference>
<evidence type="ECO:0000256" key="3">
    <source>
        <dbReference type="ARBA" id="ARBA00022525"/>
    </source>
</evidence>
<keyword evidence="11" id="KW-0624">Polysaccharide degradation</keyword>